<dbReference type="SUPFAM" id="SSF48150">
    <property type="entry name" value="DNA-glycosylase"/>
    <property type="match status" value="1"/>
</dbReference>
<dbReference type="InterPro" id="IPR023170">
    <property type="entry name" value="HhH_base_excis_C"/>
</dbReference>
<dbReference type="InterPro" id="IPR005760">
    <property type="entry name" value="A/G_AdeGlyc_MutY"/>
</dbReference>
<dbReference type="CDD" id="cd03431">
    <property type="entry name" value="NUDIX_DNA_Glycosylase_C-MutY"/>
    <property type="match status" value="1"/>
</dbReference>
<dbReference type="InterPro" id="IPR029119">
    <property type="entry name" value="MutY_C"/>
</dbReference>
<dbReference type="Proteomes" id="UP000092695">
    <property type="component" value="Chromosome"/>
</dbReference>
<protein>
    <recommendedName>
        <fullName evidence="5 14">Adenine DNA glycosylase</fullName>
        <ecNumber evidence="4 14">3.2.2.31</ecNumber>
    </recommendedName>
</protein>
<evidence type="ECO:0000256" key="4">
    <source>
        <dbReference type="ARBA" id="ARBA00012045"/>
    </source>
</evidence>
<dbReference type="Gene3D" id="1.10.340.30">
    <property type="entry name" value="Hypothetical protein, domain 2"/>
    <property type="match status" value="1"/>
</dbReference>
<dbReference type="GO" id="GO:0006298">
    <property type="term" value="P:mismatch repair"/>
    <property type="evidence" value="ECO:0007669"/>
    <property type="project" value="TreeGrafter"/>
</dbReference>
<dbReference type="NCBIfam" id="NF008132">
    <property type="entry name" value="PRK10880.1"/>
    <property type="match status" value="1"/>
</dbReference>
<comment type="function">
    <text evidence="2">Adenine glycosylase active on G-A mispairs. MutY also corrects error-prone DNA synthesis past GO lesions which are due to the oxidatively damaged form of guanine: 7,8-dihydro-8-oxoguanine (8-oxo-dGTP).</text>
</comment>
<keyword evidence="10 14" id="KW-0408">Iron</keyword>
<dbReference type="NCBIfam" id="TIGR01084">
    <property type="entry name" value="mutY"/>
    <property type="match status" value="1"/>
</dbReference>
<dbReference type="Gene3D" id="1.10.1670.10">
    <property type="entry name" value="Helix-hairpin-Helix base-excision DNA repair enzymes (C-terminal)"/>
    <property type="match status" value="1"/>
</dbReference>
<dbReference type="Pfam" id="PF00730">
    <property type="entry name" value="HhH-GPD"/>
    <property type="match status" value="1"/>
</dbReference>
<dbReference type="InterPro" id="IPR011257">
    <property type="entry name" value="DNA_glycosylase"/>
</dbReference>
<dbReference type="AlphaFoldDB" id="A0A193LLJ7"/>
<accession>A0A193LLJ7</accession>
<dbReference type="PANTHER" id="PTHR42944">
    <property type="entry name" value="ADENINE DNA GLYCOSYLASE"/>
    <property type="match status" value="1"/>
</dbReference>
<evidence type="ECO:0000256" key="7">
    <source>
        <dbReference type="ARBA" id="ARBA00022723"/>
    </source>
</evidence>
<evidence type="ECO:0000256" key="3">
    <source>
        <dbReference type="ARBA" id="ARBA00008343"/>
    </source>
</evidence>
<evidence type="ECO:0000256" key="14">
    <source>
        <dbReference type="RuleBase" id="RU365096"/>
    </source>
</evidence>
<dbReference type="Pfam" id="PF14815">
    <property type="entry name" value="NUDIX_4"/>
    <property type="match status" value="1"/>
</dbReference>
<dbReference type="GO" id="GO:0051539">
    <property type="term" value="F:4 iron, 4 sulfur cluster binding"/>
    <property type="evidence" value="ECO:0007669"/>
    <property type="project" value="UniProtKB-UniRule"/>
</dbReference>
<keyword evidence="8 14" id="KW-0227">DNA damage</keyword>
<dbReference type="Gene3D" id="3.90.79.10">
    <property type="entry name" value="Nucleoside Triphosphate Pyrophosphohydrolase"/>
    <property type="match status" value="1"/>
</dbReference>
<dbReference type="GO" id="GO:0000701">
    <property type="term" value="F:purine-specific mismatch base pair DNA N-glycosylase activity"/>
    <property type="evidence" value="ECO:0007669"/>
    <property type="project" value="UniProtKB-EC"/>
</dbReference>
<dbReference type="Pfam" id="PF00633">
    <property type="entry name" value="HHH"/>
    <property type="match status" value="1"/>
</dbReference>
<comment type="similarity">
    <text evidence="3 14">Belongs to the Nth/MutY family.</text>
</comment>
<keyword evidence="13 14" id="KW-0326">Glycosidase</keyword>
<keyword evidence="9" id="KW-0378">Hydrolase</keyword>
<dbReference type="SMART" id="SM00478">
    <property type="entry name" value="ENDO3c"/>
    <property type="match status" value="1"/>
</dbReference>
<dbReference type="InterPro" id="IPR004035">
    <property type="entry name" value="Endouclease-III_FeS-bd_BS"/>
</dbReference>
<evidence type="ECO:0000259" key="15">
    <source>
        <dbReference type="SMART" id="SM00478"/>
    </source>
</evidence>
<dbReference type="InterPro" id="IPR044298">
    <property type="entry name" value="MIG/MutY"/>
</dbReference>
<dbReference type="CDD" id="cd00056">
    <property type="entry name" value="ENDO3c"/>
    <property type="match status" value="1"/>
</dbReference>
<comment type="cofactor">
    <cofactor evidence="14">
        <name>[4Fe-4S] cluster</name>
        <dbReference type="ChEBI" id="CHEBI:49883"/>
    </cofactor>
    <text evidence="14">Binds 1 [4Fe-4S] cluster.</text>
</comment>
<proteinExistence type="inferred from homology"/>
<dbReference type="GO" id="GO:0034039">
    <property type="term" value="F:8-oxo-7,8-dihydroguanine DNA N-glycosylase activity"/>
    <property type="evidence" value="ECO:0007669"/>
    <property type="project" value="TreeGrafter"/>
</dbReference>
<keyword evidence="11" id="KW-0411">Iron-sulfur</keyword>
<evidence type="ECO:0000256" key="10">
    <source>
        <dbReference type="ARBA" id="ARBA00023004"/>
    </source>
</evidence>
<dbReference type="RefSeq" id="WP_068619631.1">
    <property type="nucleotide sequence ID" value="NZ_CP016268.1"/>
</dbReference>
<dbReference type="GO" id="GO:0006284">
    <property type="term" value="P:base-excision repair"/>
    <property type="evidence" value="ECO:0007669"/>
    <property type="project" value="UniProtKB-UniRule"/>
</dbReference>
<reference evidence="16 17" key="1">
    <citation type="submission" date="2016-06" db="EMBL/GenBank/DDBJ databases">
        <title>Complete genome sequence of a deep-branching marine Gamma Proteobacterium Woeseia oceani type strain XK5.</title>
        <authorList>
            <person name="Mu D."/>
            <person name="Du Z."/>
        </authorList>
    </citation>
    <scope>NUCLEOTIDE SEQUENCE [LARGE SCALE GENOMIC DNA]</scope>
    <source>
        <strain evidence="16 17">XK5</strain>
    </source>
</reference>
<evidence type="ECO:0000256" key="5">
    <source>
        <dbReference type="ARBA" id="ARBA00022023"/>
    </source>
</evidence>
<evidence type="ECO:0000256" key="9">
    <source>
        <dbReference type="ARBA" id="ARBA00022801"/>
    </source>
</evidence>
<dbReference type="SUPFAM" id="SSF55811">
    <property type="entry name" value="Nudix"/>
    <property type="match status" value="1"/>
</dbReference>
<dbReference type="OrthoDB" id="9802365at2"/>
<dbReference type="InterPro" id="IPR000445">
    <property type="entry name" value="HhH_motif"/>
</dbReference>
<dbReference type="PANTHER" id="PTHR42944:SF1">
    <property type="entry name" value="ADENINE DNA GLYCOSYLASE"/>
    <property type="match status" value="1"/>
</dbReference>
<evidence type="ECO:0000313" key="16">
    <source>
        <dbReference type="EMBL" id="ANO53367.1"/>
    </source>
</evidence>
<evidence type="ECO:0000256" key="1">
    <source>
        <dbReference type="ARBA" id="ARBA00000843"/>
    </source>
</evidence>
<gene>
    <name evidence="16" type="ORF">BA177_17715</name>
</gene>
<dbReference type="STRING" id="1548547.BA177_17715"/>
<keyword evidence="17" id="KW-1185">Reference proteome</keyword>
<dbReference type="GO" id="GO:0032357">
    <property type="term" value="F:oxidized purine DNA binding"/>
    <property type="evidence" value="ECO:0007669"/>
    <property type="project" value="TreeGrafter"/>
</dbReference>
<dbReference type="PROSITE" id="PS00764">
    <property type="entry name" value="ENDONUCLEASE_III_1"/>
    <property type="match status" value="1"/>
</dbReference>
<evidence type="ECO:0000256" key="11">
    <source>
        <dbReference type="ARBA" id="ARBA00023014"/>
    </source>
</evidence>
<feature type="domain" description="HhH-GPD" evidence="15">
    <location>
        <begin position="37"/>
        <end position="188"/>
    </location>
</feature>
<keyword evidence="12" id="KW-0234">DNA repair</keyword>
<dbReference type="FunFam" id="1.10.340.30:FF:000002">
    <property type="entry name" value="Adenine DNA glycosylase"/>
    <property type="match status" value="1"/>
</dbReference>
<dbReference type="InterPro" id="IPR003265">
    <property type="entry name" value="HhH-GPD_domain"/>
</dbReference>
<sequence length="347" mass="38833">MKTFADHLLTWFDLHGRHDLPWQQPATPYRVWVSEIMLQQTQVATVIPYYTRFMQSYPDIARLAAAPVDEVLHHWSGLGYYARCRNLHKTAVTVCEQYGGEFPQRFDDVVALPGIGRSTAGAILALSRGERHAILDGNVKRVLARYHAIEGWPGRTAVAAALWDKAEQHTPESRVADYTQAIMDLGATLCTRSRPRCGDCPLGTECQAYASDSQADYPGRKPKQRRPQKATVMLLALHGNAVYLERRPPSGIWGGLWSLPEVTSAAEVDDWLQTRLNVRAKTVEPWPVLRHSFSHYDLDIQPLTVRLSDVSRTVADLPGAWYPLDQPLNVGLAAPVSKLLAQLTITH</sequence>
<dbReference type="GO" id="GO:0035485">
    <property type="term" value="F:adenine/guanine mispair binding"/>
    <property type="evidence" value="ECO:0007669"/>
    <property type="project" value="TreeGrafter"/>
</dbReference>
<evidence type="ECO:0000256" key="8">
    <source>
        <dbReference type="ARBA" id="ARBA00022763"/>
    </source>
</evidence>
<evidence type="ECO:0000256" key="12">
    <source>
        <dbReference type="ARBA" id="ARBA00023204"/>
    </source>
</evidence>
<dbReference type="EC" id="3.2.2.31" evidence="4 14"/>
<evidence type="ECO:0000313" key="17">
    <source>
        <dbReference type="Proteomes" id="UP000092695"/>
    </source>
</evidence>
<dbReference type="InterPro" id="IPR015797">
    <property type="entry name" value="NUDIX_hydrolase-like_dom_sf"/>
</dbReference>
<dbReference type="KEGG" id="woc:BA177_17715"/>
<name>A0A193LLJ7_9GAMM</name>
<organism evidence="16 17">
    <name type="scientific">Woeseia oceani</name>
    <dbReference type="NCBI Taxonomy" id="1548547"/>
    <lineage>
        <taxon>Bacteria</taxon>
        <taxon>Pseudomonadati</taxon>
        <taxon>Pseudomonadota</taxon>
        <taxon>Gammaproteobacteria</taxon>
        <taxon>Woeseiales</taxon>
        <taxon>Woeseiaceae</taxon>
        <taxon>Woeseia</taxon>
    </lineage>
</organism>
<dbReference type="EMBL" id="CP016268">
    <property type="protein sequence ID" value="ANO53367.1"/>
    <property type="molecule type" value="Genomic_DNA"/>
</dbReference>
<evidence type="ECO:0000256" key="13">
    <source>
        <dbReference type="ARBA" id="ARBA00023295"/>
    </source>
</evidence>
<comment type="catalytic activity">
    <reaction evidence="1 14">
        <text>Hydrolyzes free adenine bases from 7,8-dihydro-8-oxoguanine:adenine mismatched double-stranded DNA, leaving an apurinic site.</text>
        <dbReference type="EC" id="3.2.2.31"/>
    </reaction>
</comment>
<evidence type="ECO:0000256" key="6">
    <source>
        <dbReference type="ARBA" id="ARBA00022485"/>
    </source>
</evidence>
<keyword evidence="7" id="KW-0479">Metal-binding</keyword>
<dbReference type="GO" id="GO:0046872">
    <property type="term" value="F:metal ion binding"/>
    <property type="evidence" value="ECO:0007669"/>
    <property type="project" value="UniProtKB-UniRule"/>
</dbReference>
<evidence type="ECO:0000256" key="2">
    <source>
        <dbReference type="ARBA" id="ARBA00002933"/>
    </source>
</evidence>
<keyword evidence="6" id="KW-0004">4Fe-4S</keyword>